<dbReference type="InterPro" id="IPR041551">
    <property type="entry name" value="RE_BsaWI"/>
</dbReference>
<sequence>MLNIIELNDIQNIESKYYMKPIIDAINLDISKNNLKWHEVFDRLYNYLENNKDTVKELTQKRVKEGKIKNSEQAIKSIAGGAFSNLIIWVFLKNKENNYIKENIFITSNIRRIKEWQKLFLIKVGEETQKPDVDLVIYSLNSNNDLNKCLILSLKTSLRERAGQTYKWKLLMEIAKEESKLKDKYDISYNPPVLPLVCFATVNFYNEINNPQNRGMFKFFDCAFIGKNIETKDFIKPLSYIIEYVNKELS</sequence>
<evidence type="ECO:0000313" key="3">
    <source>
        <dbReference type="Proteomes" id="UP000324638"/>
    </source>
</evidence>
<reference evidence="2 3" key="1">
    <citation type="journal article" date="1992" name="Lakartidningen">
        <title>[Penicillin V and not amoxicillin is the first choice preparation in acute otitis].</title>
        <authorList>
            <person name="Kamme C."/>
            <person name="Lundgren K."/>
            <person name="Prellner K."/>
        </authorList>
    </citation>
    <scope>NUCLEOTIDE SEQUENCE [LARGE SCALE GENOMIC DNA]</scope>
    <source>
        <strain evidence="2 3">513A</strain>
    </source>
</reference>
<dbReference type="Proteomes" id="UP000324638">
    <property type="component" value="Unassembled WGS sequence"/>
</dbReference>
<dbReference type="EMBL" id="SAXU01000001">
    <property type="protein sequence ID" value="TXJ20777.1"/>
    <property type="molecule type" value="Genomic_DNA"/>
</dbReference>
<evidence type="ECO:0000259" key="1">
    <source>
        <dbReference type="Pfam" id="PF18643"/>
    </source>
</evidence>
<protein>
    <recommendedName>
        <fullName evidence="1">BsaWI restriction endonuclease type 2 domain-containing protein</fullName>
    </recommendedName>
</protein>
<gene>
    <name evidence="2" type="ORF">EPJ79_06465</name>
</gene>
<evidence type="ECO:0000313" key="2">
    <source>
        <dbReference type="EMBL" id="TXJ20777.1"/>
    </source>
</evidence>
<dbReference type="RefSeq" id="WP_147738871.1">
    <property type="nucleotide sequence ID" value="NZ_SAXU01000001.1"/>
</dbReference>
<dbReference type="AlphaFoldDB" id="A0A5C8D5I3"/>
<accession>A0A5C8D5I3</accession>
<organism evidence="2 3">
    <name type="scientific">Brachyspira aalborgi</name>
    <dbReference type="NCBI Taxonomy" id="29522"/>
    <lineage>
        <taxon>Bacteria</taxon>
        <taxon>Pseudomonadati</taxon>
        <taxon>Spirochaetota</taxon>
        <taxon>Spirochaetia</taxon>
        <taxon>Brachyspirales</taxon>
        <taxon>Brachyspiraceae</taxon>
        <taxon>Brachyspira</taxon>
    </lineage>
</organism>
<comment type="caution">
    <text evidence="2">The sequence shown here is derived from an EMBL/GenBank/DDBJ whole genome shotgun (WGS) entry which is preliminary data.</text>
</comment>
<proteinExistence type="predicted"/>
<name>A0A5C8D5I3_9SPIR</name>
<dbReference type="Pfam" id="PF18643">
    <property type="entry name" value="RE_BsaWI"/>
    <property type="match status" value="1"/>
</dbReference>
<feature type="domain" description="BsaWI restriction endonuclease type 2" evidence="1">
    <location>
        <begin position="113"/>
        <end position="183"/>
    </location>
</feature>